<dbReference type="Proteomes" id="UP000677054">
    <property type="component" value="Unassembled WGS sequence"/>
</dbReference>
<sequence length="77" mass="8221">MARMLLSVSAFNSPFFSYWDEMEEEQDDEKPDSPVNVEDCPDGGGGLLQQVAAIALEEPVPLGPAQTTAPSQALANP</sequence>
<evidence type="ECO:0000256" key="1">
    <source>
        <dbReference type="SAM" id="MobiDB-lite"/>
    </source>
</evidence>
<evidence type="ECO:0000313" key="3">
    <source>
        <dbReference type="Proteomes" id="UP000677054"/>
    </source>
</evidence>
<accession>A0A7R9AHS7</accession>
<dbReference type="EMBL" id="CAJPEV010008617">
    <property type="protein sequence ID" value="CAG0905355.1"/>
    <property type="molecule type" value="Genomic_DNA"/>
</dbReference>
<evidence type="ECO:0000313" key="2">
    <source>
        <dbReference type="EMBL" id="CAD7254264.1"/>
    </source>
</evidence>
<reference evidence="2" key="1">
    <citation type="submission" date="2020-11" db="EMBL/GenBank/DDBJ databases">
        <authorList>
            <person name="Tran Van P."/>
        </authorList>
    </citation>
    <scope>NUCLEOTIDE SEQUENCE</scope>
</reference>
<dbReference type="AlphaFoldDB" id="A0A7R9AHS7"/>
<feature type="region of interest" description="Disordered" evidence="1">
    <location>
        <begin position="20"/>
        <end position="44"/>
    </location>
</feature>
<gene>
    <name evidence="2" type="ORF">DSTB1V02_LOCUS14010</name>
</gene>
<feature type="compositionally biased region" description="Acidic residues" evidence="1">
    <location>
        <begin position="20"/>
        <end position="30"/>
    </location>
</feature>
<proteinExistence type="predicted"/>
<protein>
    <submittedName>
        <fullName evidence="2">Uncharacterized protein</fullName>
    </submittedName>
</protein>
<name>A0A7R9AHS7_9CRUS</name>
<keyword evidence="3" id="KW-1185">Reference proteome</keyword>
<organism evidence="2">
    <name type="scientific">Darwinula stevensoni</name>
    <dbReference type="NCBI Taxonomy" id="69355"/>
    <lineage>
        <taxon>Eukaryota</taxon>
        <taxon>Metazoa</taxon>
        <taxon>Ecdysozoa</taxon>
        <taxon>Arthropoda</taxon>
        <taxon>Crustacea</taxon>
        <taxon>Oligostraca</taxon>
        <taxon>Ostracoda</taxon>
        <taxon>Podocopa</taxon>
        <taxon>Podocopida</taxon>
        <taxon>Darwinulocopina</taxon>
        <taxon>Darwinuloidea</taxon>
        <taxon>Darwinulidae</taxon>
        <taxon>Darwinula</taxon>
    </lineage>
</organism>
<dbReference type="EMBL" id="LR908135">
    <property type="protein sequence ID" value="CAD7254264.1"/>
    <property type="molecule type" value="Genomic_DNA"/>
</dbReference>